<keyword evidence="3" id="KW-1185">Reference proteome</keyword>
<dbReference type="EnsemblMetazoa" id="GAUT015952-RA">
    <property type="protein sequence ID" value="GAUT015952-PA"/>
    <property type="gene ID" value="GAUT015952"/>
</dbReference>
<dbReference type="Proteomes" id="UP000078200">
    <property type="component" value="Unassembled WGS sequence"/>
</dbReference>
<dbReference type="VEuPathDB" id="VectorBase:GAUT015952"/>
<feature type="region of interest" description="Disordered" evidence="1">
    <location>
        <begin position="146"/>
        <end position="166"/>
    </location>
</feature>
<sequence>MRRLSFMGGLFENHLQHQCPSKQIESRLYNKVIKLKKQKTKEEMQFTLTSKPPLYSSIPSACRVACDRKRKQDAYVKFKDKSKIKRVNRQQSAYRKSVLKVIAIKTLRTLRFRQPRIQSNREQLIPRNLASLRDLSSKSATTCTERMSERTNRHNGRLTPLTLSID</sequence>
<evidence type="ECO:0000256" key="1">
    <source>
        <dbReference type="SAM" id="MobiDB-lite"/>
    </source>
</evidence>
<evidence type="ECO:0000313" key="3">
    <source>
        <dbReference type="Proteomes" id="UP000078200"/>
    </source>
</evidence>
<proteinExistence type="predicted"/>
<dbReference type="AlphaFoldDB" id="A0A1A9UUM0"/>
<organism evidence="2 3">
    <name type="scientific">Glossina austeni</name>
    <name type="common">Savannah tsetse fly</name>
    <dbReference type="NCBI Taxonomy" id="7395"/>
    <lineage>
        <taxon>Eukaryota</taxon>
        <taxon>Metazoa</taxon>
        <taxon>Ecdysozoa</taxon>
        <taxon>Arthropoda</taxon>
        <taxon>Hexapoda</taxon>
        <taxon>Insecta</taxon>
        <taxon>Pterygota</taxon>
        <taxon>Neoptera</taxon>
        <taxon>Endopterygota</taxon>
        <taxon>Diptera</taxon>
        <taxon>Brachycera</taxon>
        <taxon>Muscomorpha</taxon>
        <taxon>Hippoboscoidea</taxon>
        <taxon>Glossinidae</taxon>
        <taxon>Glossina</taxon>
    </lineage>
</organism>
<name>A0A1A9UUM0_GLOAU</name>
<reference evidence="2" key="1">
    <citation type="submission" date="2020-05" db="UniProtKB">
        <authorList>
            <consortium name="EnsemblMetazoa"/>
        </authorList>
    </citation>
    <scope>IDENTIFICATION</scope>
    <source>
        <strain evidence="2">TTRI</strain>
    </source>
</reference>
<protein>
    <submittedName>
        <fullName evidence="2">Uncharacterized protein</fullName>
    </submittedName>
</protein>
<accession>A0A1A9UUM0</accession>
<evidence type="ECO:0000313" key="2">
    <source>
        <dbReference type="EnsemblMetazoa" id="GAUT015952-PA"/>
    </source>
</evidence>